<dbReference type="AlphaFoldDB" id="A0A2P2PJK4"/>
<sequence>MGDSLETKSSRPVFAGFYLFIYFFELVWMFVLFHL</sequence>
<keyword evidence="1" id="KW-0472">Membrane</keyword>
<accession>A0A2P2PJK4</accession>
<proteinExistence type="predicted"/>
<feature type="transmembrane region" description="Helical" evidence="1">
    <location>
        <begin position="12"/>
        <end position="33"/>
    </location>
</feature>
<dbReference type="EMBL" id="GGEC01074413">
    <property type="protein sequence ID" value="MBX54897.1"/>
    <property type="molecule type" value="Transcribed_RNA"/>
</dbReference>
<organism evidence="2">
    <name type="scientific">Rhizophora mucronata</name>
    <name type="common">Asiatic mangrove</name>
    <dbReference type="NCBI Taxonomy" id="61149"/>
    <lineage>
        <taxon>Eukaryota</taxon>
        <taxon>Viridiplantae</taxon>
        <taxon>Streptophyta</taxon>
        <taxon>Embryophyta</taxon>
        <taxon>Tracheophyta</taxon>
        <taxon>Spermatophyta</taxon>
        <taxon>Magnoliopsida</taxon>
        <taxon>eudicotyledons</taxon>
        <taxon>Gunneridae</taxon>
        <taxon>Pentapetalae</taxon>
        <taxon>rosids</taxon>
        <taxon>fabids</taxon>
        <taxon>Malpighiales</taxon>
        <taxon>Rhizophoraceae</taxon>
        <taxon>Rhizophora</taxon>
    </lineage>
</organism>
<keyword evidence="1" id="KW-0812">Transmembrane</keyword>
<evidence type="ECO:0000313" key="2">
    <source>
        <dbReference type="EMBL" id="MBX54897.1"/>
    </source>
</evidence>
<keyword evidence="1" id="KW-1133">Transmembrane helix</keyword>
<evidence type="ECO:0000256" key="1">
    <source>
        <dbReference type="SAM" id="Phobius"/>
    </source>
</evidence>
<protein>
    <submittedName>
        <fullName evidence="2">Uncharacterized protein</fullName>
    </submittedName>
</protein>
<reference evidence="2" key="1">
    <citation type="submission" date="2018-02" db="EMBL/GenBank/DDBJ databases">
        <title>Rhizophora mucronata_Transcriptome.</title>
        <authorList>
            <person name="Meera S.P."/>
            <person name="Sreeshan A."/>
            <person name="Augustine A."/>
        </authorList>
    </citation>
    <scope>NUCLEOTIDE SEQUENCE</scope>
    <source>
        <tissue evidence="2">Leaf</tissue>
    </source>
</reference>
<name>A0A2P2PJK4_RHIMU</name>